<protein>
    <submittedName>
        <fullName evidence="1">Uncharacterized protein</fullName>
    </submittedName>
</protein>
<proteinExistence type="predicted"/>
<organism evidence="1 2">
    <name type="scientific">Meloidogyne enterolobii</name>
    <name type="common">Root-knot nematode worm</name>
    <name type="synonym">Meloidogyne mayaguensis</name>
    <dbReference type="NCBI Taxonomy" id="390850"/>
    <lineage>
        <taxon>Eukaryota</taxon>
        <taxon>Metazoa</taxon>
        <taxon>Ecdysozoa</taxon>
        <taxon>Nematoda</taxon>
        <taxon>Chromadorea</taxon>
        <taxon>Rhabditida</taxon>
        <taxon>Tylenchina</taxon>
        <taxon>Tylenchomorpha</taxon>
        <taxon>Tylenchoidea</taxon>
        <taxon>Meloidogynidae</taxon>
        <taxon>Meloidogyninae</taxon>
        <taxon>Meloidogyne</taxon>
    </lineage>
</organism>
<evidence type="ECO:0000313" key="2">
    <source>
        <dbReference type="Proteomes" id="UP001497535"/>
    </source>
</evidence>
<accession>A0ACB0ZMD1</accession>
<keyword evidence="2" id="KW-1185">Reference proteome</keyword>
<dbReference type="Proteomes" id="UP001497535">
    <property type="component" value="Unassembled WGS sequence"/>
</dbReference>
<gene>
    <name evidence="1" type="ORF">MENTE1834_LOCUS27409</name>
</gene>
<evidence type="ECO:0000313" key="1">
    <source>
        <dbReference type="EMBL" id="CAK5080250.1"/>
    </source>
</evidence>
<reference evidence="1" key="1">
    <citation type="submission" date="2023-11" db="EMBL/GenBank/DDBJ databases">
        <authorList>
            <person name="Poullet M."/>
        </authorList>
    </citation>
    <scope>NUCLEOTIDE SEQUENCE</scope>
    <source>
        <strain evidence="1">E1834</strain>
    </source>
</reference>
<comment type="caution">
    <text evidence="1">The sequence shown here is derived from an EMBL/GenBank/DDBJ whole genome shotgun (WGS) entry which is preliminary data.</text>
</comment>
<name>A0ACB0ZMD1_MELEN</name>
<sequence>MEDNYNAASQALSVSYDSSVCLRSQALKLQIYGNGLYDRNGLLFSKIDEVFTQDFRDRVNQELDSFKNVATEHKNEFGKAIHSTLSTMIKQVNDGASYSSDMSQLFDNTTQKMENFVEKEFVQIQSPGKTPKRKLLGSELNENLVYIPPPKKLFEEQKGLITPKRMSTINGVIHFWILHLSRHLFRLIHLKCNLQETTLTSTTKTGRLEPVDEEKKNECGTSLSFK</sequence>
<dbReference type="EMBL" id="CAVMJV010000041">
    <property type="protein sequence ID" value="CAK5080250.1"/>
    <property type="molecule type" value="Genomic_DNA"/>
</dbReference>